<dbReference type="KEGG" id="ncv:NCAV_1094"/>
<evidence type="ECO:0000313" key="5">
    <source>
        <dbReference type="Proteomes" id="UP000236248"/>
    </source>
</evidence>
<organism evidence="4 5">
    <name type="scientific">Candidatus Nitrosocaldus cavascurensis</name>
    <dbReference type="NCBI Taxonomy" id="2058097"/>
    <lineage>
        <taxon>Archaea</taxon>
        <taxon>Nitrososphaerota</taxon>
        <taxon>Nitrososphaeria</taxon>
        <taxon>Candidatus Nitrosocaldales</taxon>
        <taxon>Candidatus Nitrosocaldaceae</taxon>
        <taxon>Candidatus Nitrosocaldus</taxon>
    </lineage>
</organism>
<gene>
    <name evidence="4" type="ORF">NCAV_1094</name>
</gene>
<dbReference type="SUPFAM" id="SSF53271">
    <property type="entry name" value="PRTase-like"/>
    <property type="match status" value="1"/>
</dbReference>
<dbReference type="InterPro" id="IPR000836">
    <property type="entry name" value="PRTase_dom"/>
</dbReference>
<dbReference type="Gene3D" id="3.40.50.2020">
    <property type="match status" value="1"/>
</dbReference>
<evidence type="ECO:0000256" key="2">
    <source>
        <dbReference type="ARBA" id="ARBA00022679"/>
    </source>
</evidence>
<dbReference type="GO" id="GO:0000310">
    <property type="term" value="F:xanthine phosphoribosyltransferase activity"/>
    <property type="evidence" value="ECO:0007669"/>
    <property type="project" value="UniProtKB-EC"/>
</dbReference>
<evidence type="ECO:0000256" key="1">
    <source>
        <dbReference type="ARBA" id="ARBA00022676"/>
    </source>
</evidence>
<name>A0A2K5ARJ3_9ARCH</name>
<dbReference type="Pfam" id="PF00156">
    <property type="entry name" value="Pribosyltran"/>
    <property type="match status" value="1"/>
</dbReference>
<feature type="domain" description="Phosphoribosyltransferase" evidence="3">
    <location>
        <begin position="16"/>
        <end position="162"/>
    </location>
</feature>
<dbReference type="InterPro" id="IPR029057">
    <property type="entry name" value="PRTase-like"/>
</dbReference>
<protein>
    <submittedName>
        <fullName evidence="4">Putative Xanthine phosphoribosyltransferase</fullName>
        <ecNumber evidence="4">2.4.2.22</ecNumber>
    </submittedName>
</protein>
<evidence type="ECO:0000259" key="3">
    <source>
        <dbReference type="Pfam" id="PF00156"/>
    </source>
</evidence>
<dbReference type="EMBL" id="LT981265">
    <property type="protein sequence ID" value="SPC34271.1"/>
    <property type="molecule type" value="Genomic_DNA"/>
</dbReference>
<proteinExistence type="predicted"/>
<evidence type="ECO:0000313" key="4">
    <source>
        <dbReference type="EMBL" id="SPC34271.1"/>
    </source>
</evidence>
<dbReference type="PANTHER" id="PTHR43363">
    <property type="entry name" value="HYPOXANTHINE PHOSPHORIBOSYLTRANSFERASE"/>
    <property type="match status" value="1"/>
</dbReference>
<dbReference type="CDD" id="cd06223">
    <property type="entry name" value="PRTases_typeI"/>
    <property type="match status" value="1"/>
</dbReference>
<keyword evidence="2 4" id="KW-0808">Transferase</keyword>
<keyword evidence="1 4" id="KW-0328">Glycosyltransferase</keyword>
<accession>A0A2K5ARJ3</accession>
<dbReference type="AlphaFoldDB" id="A0A2K5ARJ3"/>
<dbReference type="EC" id="2.4.2.22" evidence="4"/>
<dbReference type="GeneID" id="41595115"/>
<dbReference type="PANTHER" id="PTHR43363:SF1">
    <property type="entry name" value="HYPOXANTHINE-GUANINE PHOSPHORIBOSYLTRANSFERASE"/>
    <property type="match status" value="1"/>
</dbReference>
<dbReference type="Proteomes" id="UP000236248">
    <property type="component" value="Chromosome NCAV"/>
</dbReference>
<keyword evidence="5" id="KW-1185">Reference proteome</keyword>
<sequence length="165" mass="18841">MRLLKRYIDWDEVNRLCSLIADKIRDDGVNIGCILAVARGGIVPAMIIAKMLSVDDIDLIRARHYQGMRMDEDVSIAFITPLQDMQDKIDRCRREGRIMLVVDDIADTGLTIKTVTEALNGKGGKSNDTIIAVTLYMKPRSVFKPDYYAELCRDDEWIVFPWEQT</sequence>
<reference evidence="5" key="1">
    <citation type="submission" date="2018-01" db="EMBL/GenBank/DDBJ databases">
        <authorList>
            <person name="Kerou L M."/>
        </authorList>
    </citation>
    <scope>NUCLEOTIDE SEQUENCE [LARGE SCALE GENOMIC DNA]</scope>
    <source>
        <strain evidence="5">SCU2</strain>
    </source>
</reference>
<dbReference type="RefSeq" id="WP_103287040.1">
    <property type="nucleotide sequence ID" value="NZ_LT981265.1"/>
</dbReference>